<feature type="transmembrane region" description="Helical" evidence="1">
    <location>
        <begin position="12"/>
        <end position="33"/>
    </location>
</feature>
<name>A0A1M4YD11_9FIRM</name>
<reference evidence="3" key="1">
    <citation type="submission" date="2016-11" db="EMBL/GenBank/DDBJ databases">
        <authorList>
            <person name="Varghese N."/>
            <person name="Submissions S."/>
        </authorList>
    </citation>
    <scope>NUCLEOTIDE SEQUENCE [LARGE SCALE GENOMIC DNA]</scope>
    <source>
        <strain evidence="3">DSM 11792</strain>
    </source>
</reference>
<dbReference type="EMBL" id="FQUW01000013">
    <property type="protein sequence ID" value="SHF03396.1"/>
    <property type="molecule type" value="Genomic_DNA"/>
</dbReference>
<dbReference type="NCBIfam" id="TIGR02532">
    <property type="entry name" value="IV_pilin_GFxxxE"/>
    <property type="match status" value="1"/>
</dbReference>
<keyword evidence="3" id="KW-1185">Reference proteome</keyword>
<dbReference type="InterPro" id="IPR012902">
    <property type="entry name" value="N_methyl_site"/>
</dbReference>
<evidence type="ECO:0000313" key="3">
    <source>
        <dbReference type="Proteomes" id="UP000184196"/>
    </source>
</evidence>
<sequence length="56" mass="5682">MGWKSGSGMSLIEVVVAVAVLGLVTVALLQLFLTGNVFTAVAGHEVAAANLAQEKV</sequence>
<organism evidence="2 3">
    <name type="scientific">Desulfofundulus australicus DSM 11792</name>
    <dbReference type="NCBI Taxonomy" id="1121425"/>
    <lineage>
        <taxon>Bacteria</taxon>
        <taxon>Bacillati</taxon>
        <taxon>Bacillota</taxon>
        <taxon>Clostridia</taxon>
        <taxon>Eubacteriales</taxon>
        <taxon>Peptococcaceae</taxon>
        <taxon>Desulfofundulus</taxon>
    </lineage>
</organism>
<dbReference type="Pfam" id="PF07963">
    <property type="entry name" value="N_methyl"/>
    <property type="match status" value="1"/>
</dbReference>
<evidence type="ECO:0000256" key="1">
    <source>
        <dbReference type="SAM" id="Phobius"/>
    </source>
</evidence>
<dbReference type="AlphaFoldDB" id="A0A1M4YD11"/>
<dbReference type="RefSeq" id="WP_083543133.1">
    <property type="nucleotide sequence ID" value="NZ_FQUW01000013.1"/>
</dbReference>
<gene>
    <name evidence="2" type="ORF">SAMN02745218_01319</name>
</gene>
<proteinExistence type="predicted"/>
<dbReference type="Proteomes" id="UP000184196">
    <property type="component" value="Unassembled WGS sequence"/>
</dbReference>
<accession>A0A1M4YD11</accession>
<evidence type="ECO:0000313" key="2">
    <source>
        <dbReference type="EMBL" id="SHF03396.1"/>
    </source>
</evidence>
<keyword evidence="1" id="KW-0812">Transmembrane</keyword>
<keyword evidence="1" id="KW-1133">Transmembrane helix</keyword>
<keyword evidence="1" id="KW-0472">Membrane</keyword>
<protein>
    <submittedName>
        <fullName evidence="2">Prepilin-type N-terminal cleavage/methylation domain-containing protein</fullName>
    </submittedName>
</protein>
<dbReference type="PROSITE" id="PS00409">
    <property type="entry name" value="PROKAR_NTER_METHYL"/>
    <property type="match status" value="1"/>
</dbReference>